<feature type="domain" description="Ketoreductase" evidence="4">
    <location>
        <begin position="8"/>
        <end position="189"/>
    </location>
</feature>
<comment type="similarity">
    <text evidence="1 3">Belongs to the short-chain dehydrogenases/reductases (SDR) family.</text>
</comment>
<keyword evidence="2" id="KW-0560">Oxidoreductase</keyword>
<evidence type="ECO:0000313" key="6">
    <source>
        <dbReference type="Proteomes" id="UP001597010"/>
    </source>
</evidence>
<dbReference type="EMBL" id="JBHTHZ010000012">
    <property type="protein sequence ID" value="MFD0794530.1"/>
    <property type="molecule type" value="Genomic_DNA"/>
</dbReference>
<gene>
    <name evidence="5" type="ORF">ACFQZX_12965</name>
</gene>
<accession>A0ABW3AUH5</accession>
<dbReference type="InterPro" id="IPR020904">
    <property type="entry name" value="Sc_DH/Rdtase_CS"/>
</dbReference>
<reference evidence="6" key="1">
    <citation type="journal article" date="2019" name="Int. J. Syst. Evol. Microbiol.">
        <title>The Global Catalogue of Microorganisms (GCM) 10K type strain sequencing project: providing services to taxonomists for standard genome sequencing and annotation.</title>
        <authorList>
            <consortium name="The Broad Institute Genomics Platform"/>
            <consortium name="The Broad Institute Genome Sequencing Center for Infectious Disease"/>
            <person name="Wu L."/>
            <person name="Ma J."/>
        </authorList>
    </citation>
    <scope>NUCLEOTIDE SEQUENCE [LARGE SCALE GENOMIC DNA]</scope>
    <source>
        <strain evidence="6">CCUG 61484</strain>
    </source>
</reference>
<dbReference type="Pfam" id="PF00106">
    <property type="entry name" value="adh_short"/>
    <property type="match status" value="1"/>
</dbReference>
<dbReference type="RefSeq" id="WP_377115962.1">
    <property type="nucleotide sequence ID" value="NZ_JBHTHZ010000012.1"/>
</dbReference>
<evidence type="ECO:0000256" key="2">
    <source>
        <dbReference type="ARBA" id="ARBA00023002"/>
    </source>
</evidence>
<dbReference type="PROSITE" id="PS00061">
    <property type="entry name" value="ADH_SHORT"/>
    <property type="match status" value="1"/>
</dbReference>
<proteinExistence type="inferred from homology"/>
<dbReference type="PRINTS" id="PR00081">
    <property type="entry name" value="GDHRDH"/>
</dbReference>
<name>A0ABW3AUH5_9SPHI</name>
<dbReference type="InterPro" id="IPR002347">
    <property type="entry name" value="SDR_fam"/>
</dbReference>
<comment type="caution">
    <text evidence="5">The sequence shown here is derived from an EMBL/GenBank/DDBJ whole genome shotgun (WGS) entry which is preliminary data.</text>
</comment>
<evidence type="ECO:0000259" key="4">
    <source>
        <dbReference type="SMART" id="SM00822"/>
    </source>
</evidence>
<organism evidence="5 6">
    <name type="scientific">Mucilaginibacter litoreus</name>
    <dbReference type="NCBI Taxonomy" id="1048221"/>
    <lineage>
        <taxon>Bacteria</taxon>
        <taxon>Pseudomonadati</taxon>
        <taxon>Bacteroidota</taxon>
        <taxon>Sphingobacteriia</taxon>
        <taxon>Sphingobacteriales</taxon>
        <taxon>Sphingobacteriaceae</taxon>
        <taxon>Mucilaginibacter</taxon>
    </lineage>
</organism>
<dbReference type="SUPFAM" id="SSF51735">
    <property type="entry name" value="NAD(P)-binding Rossmann-fold domains"/>
    <property type="match status" value="1"/>
</dbReference>
<sequence length="278" mass="30493">MNEIKGPKVWLITGASKGMGLTLTNLLLSLGHKVVATSRDTASLQSSVTVNKENLYPLQVDVTSDKVVKEAIASAVAHFGRIDVVVNNAGYSLVGSMEEMTDEEFRSTMDVNLFGTVNVIRNIMPYFRKQGSGHIINISSNAGYIGFANAASYNAAKFGMIGITEALAQEVERFGIKVTVVAPGQFRTEFMNSIQYVKNRIDVYGVNEAEKMWSEFSGTQPGDPAKLAQVLVDIAAMDKPPLHLLLGPDTYELVTNKRKAEDAEFEKWRDITLSTNFD</sequence>
<dbReference type="PANTHER" id="PTHR43976:SF16">
    <property type="entry name" value="SHORT-CHAIN DEHYDROGENASE_REDUCTASE FAMILY PROTEIN"/>
    <property type="match status" value="1"/>
</dbReference>
<dbReference type="SMART" id="SM00822">
    <property type="entry name" value="PKS_KR"/>
    <property type="match status" value="1"/>
</dbReference>
<protein>
    <submittedName>
        <fullName evidence="5">SDR family NAD(P)-dependent oxidoreductase</fullName>
    </submittedName>
</protein>
<dbReference type="InterPro" id="IPR036291">
    <property type="entry name" value="NAD(P)-bd_dom_sf"/>
</dbReference>
<dbReference type="CDD" id="cd05374">
    <property type="entry name" value="17beta-HSD-like_SDR_c"/>
    <property type="match status" value="1"/>
</dbReference>
<dbReference type="InterPro" id="IPR051911">
    <property type="entry name" value="SDR_oxidoreductase"/>
</dbReference>
<dbReference type="PRINTS" id="PR00080">
    <property type="entry name" value="SDRFAMILY"/>
</dbReference>
<evidence type="ECO:0000313" key="5">
    <source>
        <dbReference type="EMBL" id="MFD0794530.1"/>
    </source>
</evidence>
<dbReference type="Proteomes" id="UP001597010">
    <property type="component" value="Unassembled WGS sequence"/>
</dbReference>
<dbReference type="InterPro" id="IPR057326">
    <property type="entry name" value="KR_dom"/>
</dbReference>
<dbReference type="Gene3D" id="3.40.50.720">
    <property type="entry name" value="NAD(P)-binding Rossmann-like Domain"/>
    <property type="match status" value="1"/>
</dbReference>
<evidence type="ECO:0000256" key="1">
    <source>
        <dbReference type="ARBA" id="ARBA00006484"/>
    </source>
</evidence>
<evidence type="ECO:0000256" key="3">
    <source>
        <dbReference type="RuleBase" id="RU000363"/>
    </source>
</evidence>
<dbReference type="PANTHER" id="PTHR43976">
    <property type="entry name" value="SHORT CHAIN DEHYDROGENASE"/>
    <property type="match status" value="1"/>
</dbReference>
<keyword evidence="6" id="KW-1185">Reference proteome</keyword>